<evidence type="ECO:0000313" key="2">
    <source>
        <dbReference type="Proteomes" id="UP000319148"/>
    </source>
</evidence>
<organism evidence="1 2">
    <name type="scientific">Emcibacter nanhaiensis</name>
    <dbReference type="NCBI Taxonomy" id="1505037"/>
    <lineage>
        <taxon>Bacteria</taxon>
        <taxon>Pseudomonadati</taxon>
        <taxon>Pseudomonadota</taxon>
        <taxon>Alphaproteobacteria</taxon>
        <taxon>Emcibacterales</taxon>
        <taxon>Emcibacteraceae</taxon>
        <taxon>Emcibacter</taxon>
    </lineage>
</organism>
<dbReference type="EMBL" id="VFIY01000014">
    <property type="protein sequence ID" value="TPD59399.1"/>
    <property type="molecule type" value="Genomic_DNA"/>
</dbReference>
<name>A0A501PFZ6_9PROT</name>
<dbReference type="Proteomes" id="UP000319148">
    <property type="component" value="Unassembled WGS sequence"/>
</dbReference>
<reference evidence="2" key="1">
    <citation type="submission" date="2019-06" db="EMBL/GenBank/DDBJ databases">
        <title>The complete genome of Emcibacter congregatus ZYLT.</title>
        <authorList>
            <person name="Zhao Z."/>
        </authorList>
    </citation>
    <scope>NUCLEOTIDE SEQUENCE [LARGE SCALE GENOMIC DNA]</scope>
    <source>
        <strain evidence="2">MCCC 1A06723</strain>
    </source>
</reference>
<sequence>MSMKKFFFAWLAFVVLFFAAAAGLTWFTDPYLMYGQAPIAGINAIKPEAGTHSRQARLHAAHRADMDVLIVGNSRVEMGLDPDNALFKSRGDRVFNLGLPGSPIGMQYGYALDVVRDKDIKMVLIGVDFLDFVTTADSTPENWPPAPRDYDKRRKYDWDGHANPDYRLQKLRDLALPLISLSGVLDSISTLSGQKPNSSSLTADGFNPGRDMAWNTKKEGVLALFRQKTPQLVQSFTRKDWRAFYGAGHWSNELALLDRFVRELRARDIEVHIFVNPYHIHYLQVIDRAGLWMEFEKWKMALTTFEDYGDGVQVVDFSRITPFHTEPVLSAGRTPLKWFWEPAHYRRELGDLMIRRLLGDCTVAFGQTLSADSLRENLEADRRVLDAWQQANPDEVGFVNGFFAK</sequence>
<comment type="caution">
    <text evidence="1">The sequence shown here is derived from an EMBL/GenBank/DDBJ whole genome shotgun (WGS) entry which is preliminary data.</text>
</comment>
<accession>A0A501PFZ6</accession>
<evidence type="ECO:0000313" key="1">
    <source>
        <dbReference type="EMBL" id="TPD59399.1"/>
    </source>
</evidence>
<gene>
    <name evidence="1" type="ORF">FIV46_11435</name>
</gene>
<proteinExistence type="predicted"/>
<dbReference type="RefSeq" id="WP_139941062.1">
    <property type="nucleotide sequence ID" value="NZ_JBHSYP010000006.1"/>
</dbReference>
<dbReference type="OrthoDB" id="7324894at2"/>
<dbReference type="AlphaFoldDB" id="A0A501PFZ6"/>
<keyword evidence="2" id="KW-1185">Reference proteome</keyword>
<protein>
    <submittedName>
        <fullName evidence="1">Uncharacterized protein</fullName>
    </submittedName>
</protein>